<organism evidence="1 2">
    <name type="scientific">Streptomyces viridochromogenes</name>
    <dbReference type="NCBI Taxonomy" id="1938"/>
    <lineage>
        <taxon>Bacteria</taxon>
        <taxon>Bacillati</taxon>
        <taxon>Actinomycetota</taxon>
        <taxon>Actinomycetes</taxon>
        <taxon>Kitasatosporales</taxon>
        <taxon>Streptomycetaceae</taxon>
        <taxon>Streptomyces</taxon>
    </lineage>
</organism>
<comment type="caution">
    <text evidence="1">The sequence shown here is derived from an EMBL/GenBank/DDBJ whole genome shotgun (WGS) entry which is preliminary data.</text>
</comment>
<evidence type="ECO:0000313" key="2">
    <source>
        <dbReference type="Proteomes" id="UP000037023"/>
    </source>
</evidence>
<accession>A0A0L8KNA3</accession>
<dbReference type="AlphaFoldDB" id="A0A0L8KNA3"/>
<protein>
    <submittedName>
        <fullName evidence="1">Uncharacterized protein</fullName>
    </submittedName>
</protein>
<dbReference type="Proteomes" id="UP000037023">
    <property type="component" value="Unassembled WGS sequence"/>
</dbReference>
<evidence type="ECO:0000313" key="1">
    <source>
        <dbReference type="EMBL" id="KOG27402.1"/>
    </source>
</evidence>
<reference evidence="1 2" key="1">
    <citation type="submission" date="2015-06" db="EMBL/GenBank/DDBJ databases">
        <authorList>
            <person name="Hoefler B.C."/>
            <person name="Straight P.D."/>
        </authorList>
    </citation>
    <scope>NUCLEOTIDE SEQUENCE [LARGE SCALE GENOMIC DNA]</scope>
    <source>
        <strain evidence="1 2">NRRL 3427</strain>
    </source>
</reference>
<proteinExistence type="predicted"/>
<name>A0A0L8KNA3_STRVR</name>
<sequence>MSTKAGILSCPPDARERVVGEITVSAQRLDHLLHDPASTYGAPYQQAYADLVETHRGQPVAEIVPLLRAAADAALLGFTGTDPAEQAEAISTGARYEPRVRVTGS</sequence>
<gene>
    <name evidence="1" type="ORF">ADK34_15650</name>
</gene>
<dbReference type="EMBL" id="LGUP01000130">
    <property type="protein sequence ID" value="KOG27402.1"/>
    <property type="molecule type" value="Genomic_DNA"/>
</dbReference>